<dbReference type="GeneTree" id="ENSGT00940000153593"/>
<dbReference type="SUPFAM" id="SSF54236">
    <property type="entry name" value="Ubiquitin-like"/>
    <property type="match status" value="1"/>
</dbReference>
<name>A0ABI7W4V3_FELCA</name>
<evidence type="ECO:0000256" key="1">
    <source>
        <dbReference type="SAM" id="MobiDB-lite"/>
    </source>
</evidence>
<evidence type="ECO:0000313" key="4">
    <source>
        <dbReference type="Proteomes" id="UP000823872"/>
    </source>
</evidence>
<organism evidence="3 4">
    <name type="scientific">Felis catus</name>
    <name type="common">Cat</name>
    <name type="synonym">Felis silvestris catus</name>
    <dbReference type="NCBI Taxonomy" id="9685"/>
    <lineage>
        <taxon>Eukaryota</taxon>
        <taxon>Metazoa</taxon>
        <taxon>Chordata</taxon>
        <taxon>Craniata</taxon>
        <taxon>Vertebrata</taxon>
        <taxon>Euteleostomi</taxon>
        <taxon>Mammalia</taxon>
        <taxon>Eutheria</taxon>
        <taxon>Laurasiatheria</taxon>
        <taxon>Carnivora</taxon>
        <taxon>Feliformia</taxon>
        <taxon>Felidae</taxon>
        <taxon>Felinae</taxon>
        <taxon>Felis</taxon>
    </lineage>
</organism>
<evidence type="ECO:0000313" key="3">
    <source>
        <dbReference type="Ensembl" id="ENSFCTP00005005365.1"/>
    </source>
</evidence>
<protein>
    <recommendedName>
        <fullName evidence="2">Ubiquitin-like domain-containing protein</fullName>
    </recommendedName>
</protein>
<dbReference type="PROSITE" id="PS00299">
    <property type="entry name" value="UBIQUITIN_1"/>
    <property type="match status" value="1"/>
</dbReference>
<keyword evidence="4" id="KW-1185">Reference proteome</keyword>
<dbReference type="InterPro" id="IPR000626">
    <property type="entry name" value="Ubiquitin-like_dom"/>
</dbReference>
<dbReference type="Pfam" id="PF00240">
    <property type="entry name" value="ubiquitin"/>
    <property type="match status" value="1"/>
</dbReference>
<dbReference type="Gene3D" id="3.10.20.90">
    <property type="entry name" value="Phosphatidylinositol 3-kinase Catalytic Subunit, Chain A, domain 1"/>
    <property type="match status" value="1"/>
</dbReference>
<reference evidence="3" key="3">
    <citation type="submission" date="2025-09" db="UniProtKB">
        <authorList>
            <consortium name="Ensembl"/>
        </authorList>
    </citation>
    <scope>IDENTIFICATION</scope>
    <source>
        <strain evidence="3">breed Abyssinian</strain>
    </source>
</reference>
<feature type="region of interest" description="Disordered" evidence="1">
    <location>
        <begin position="161"/>
        <end position="188"/>
    </location>
</feature>
<dbReference type="PANTHER" id="PTHR10666">
    <property type="entry name" value="UBIQUITIN"/>
    <property type="match status" value="1"/>
</dbReference>
<dbReference type="InterPro" id="IPR019956">
    <property type="entry name" value="Ubiquitin_dom"/>
</dbReference>
<reference evidence="3" key="2">
    <citation type="submission" date="2025-08" db="UniProtKB">
        <authorList>
            <consortium name="Ensembl"/>
        </authorList>
    </citation>
    <scope>IDENTIFICATION</scope>
    <source>
        <strain evidence="3">breed Abyssinian</strain>
    </source>
</reference>
<dbReference type="PRINTS" id="PR00348">
    <property type="entry name" value="UBIQUITIN"/>
</dbReference>
<dbReference type="PROSITE" id="PS50053">
    <property type="entry name" value="UBIQUITIN_2"/>
    <property type="match status" value="1"/>
</dbReference>
<accession>A0ABI7W4V3</accession>
<sequence length="198" mass="21991">MQIFVKPLMGKTITLQVKPSDTTENVKTKIQDKEGVPLHQQRLIFAGKQLEDGRTLSGYNLQKESTLRLVLCPWEGITGPSLRQLARKYNCDKVKSAVVFSSAPQRCQLPPRKSEATPKTCTPRRSNKAPLLTLTLLVGQAPAQAPRPCALHKVSLPLTGTVKKKKQQNTTNKPTNKKLSTQAHTHGGRHWAAAIWSW</sequence>
<dbReference type="SMART" id="SM00213">
    <property type="entry name" value="UBQ"/>
    <property type="match status" value="1"/>
</dbReference>
<feature type="compositionally biased region" description="Low complexity" evidence="1">
    <location>
        <begin position="168"/>
        <end position="178"/>
    </location>
</feature>
<dbReference type="Ensembl" id="ENSFCTT00005008756.1">
    <property type="protein sequence ID" value="ENSFCTP00005005365.1"/>
    <property type="gene ID" value="ENSFCTG00005003290.1"/>
</dbReference>
<evidence type="ECO:0000259" key="2">
    <source>
        <dbReference type="PROSITE" id="PS50053"/>
    </source>
</evidence>
<dbReference type="InterPro" id="IPR050158">
    <property type="entry name" value="Ubiquitin_ubiquitin-like"/>
</dbReference>
<dbReference type="Proteomes" id="UP000823872">
    <property type="component" value="Chromosome X"/>
</dbReference>
<reference evidence="3 4" key="1">
    <citation type="submission" date="2021-02" db="EMBL/GenBank/DDBJ databases">
        <title>Safari Cat Assemblies.</title>
        <authorList>
            <person name="Bredemeyer K.R."/>
            <person name="Murphy W.J."/>
        </authorList>
    </citation>
    <scope>NUCLEOTIDE SEQUENCE [LARGE SCALE GENOMIC DNA]</scope>
</reference>
<proteinExistence type="predicted"/>
<feature type="domain" description="Ubiquitin-like" evidence="2">
    <location>
        <begin position="1"/>
        <end position="71"/>
    </location>
</feature>
<dbReference type="InterPro" id="IPR029071">
    <property type="entry name" value="Ubiquitin-like_domsf"/>
</dbReference>
<dbReference type="InterPro" id="IPR019954">
    <property type="entry name" value="Ubiquitin_CS"/>
</dbReference>